<evidence type="ECO:0000313" key="9">
    <source>
        <dbReference type="Proteomes" id="UP000460287"/>
    </source>
</evidence>
<dbReference type="InterPro" id="IPR023827">
    <property type="entry name" value="Peptidase_S8_Asp-AS"/>
</dbReference>
<feature type="active site" description="Charge relay system" evidence="5 6">
    <location>
        <position position="80"/>
    </location>
</feature>
<evidence type="ECO:0000313" key="8">
    <source>
        <dbReference type="EMBL" id="MSR91440.1"/>
    </source>
</evidence>
<gene>
    <name evidence="8" type="ORF">FYJ33_08445</name>
</gene>
<protein>
    <submittedName>
        <fullName evidence="8">S8 family peptidase</fullName>
    </submittedName>
</protein>
<dbReference type="PIRSF" id="PIRSF037894">
    <property type="entry name" value="Subtilisin_rel_CspABC"/>
    <property type="match status" value="1"/>
</dbReference>
<evidence type="ECO:0000256" key="6">
    <source>
        <dbReference type="PROSITE-ProRule" id="PRU01240"/>
    </source>
</evidence>
<evidence type="ECO:0000256" key="5">
    <source>
        <dbReference type="PIRSR" id="PIRSR615500-1"/>
    </source>
</evidence>
<dbReference type="PANTHER" id="PTHR43806">
    <property type="entry name" value="PEPTIDASE S8"/>
    <property type="match status" value="1"/>
</dbReference>
<evidence type="ECO:0000256" key="2">
    <source>
        <dbReference type="ARBA" id="ARBA00022670"/>
    </source>
</evidence>
<dbReference type="Proteomes" id="UP000460287">
    <property type="component" value="Unassembled WGS sequence"/>
</dbReference>
<dbReference type="InterPro" id="IPR034045">
    <property type="entry name" value="Pep_S8_CspA-like"/>
</dbReference>
<dbReference type="CDD" id="cd07478">
    <property type="entry name" value="Peptidases_S8_CspA-like"/>
    <property type="match status" value="1"/>
</dbReference>
<keyword evidence="9" id="KW-1185">Reference proteome</keyword>
<dbReference type="InterPro" id="IPR036852">
    <property type="entry name" value="Peptidase_S8/S53_dom_sf"/>
</dbReference>
<dbReference type="PANTHER" id="PTHR43806:SF11">
    <property type="entry name" value="CEREVISIN-RELATED"/>
    <property type="match status" value="1"/>
</dbReference>
<feature type="domain" description="Peptidase S8/S53" evidence="7">
    <location>
        <begin position="412"/>
        <end position="497"/>
    </location>
</feature>
<comment type="similarity">
    <text evidence="1 6">Belongs to the peptidase S8 family.</text>
</comment>
<keyword evidence="2 6" id="KW-0645">Protease</keyword>
<dbReference type="Gene3D" id="3.40.50.200">
    <property type="entry name" value="Peptidase S8/S53 domain"/>
    <property type="match status" value="1"/>
</dbReference>
<dbReference type="AlphaFoldDB" id="A0A7X2T1P2"/>
<evidence type="ECO:0000256" key="1">
    <source>
        <dbReference type="ARBA" id="ARBA00011073"/>
    </source>
</evidence>
<accession>A0A7X2T1P2</accession>
<dbReference type="InterPro" id="IPR017310">
    <property type="entry name" value="Pept_S8A_subtilisin_clostridia"/>
</dbReference>
<proteinExistence type="inferred from homology"/>
<dbReference type="InterPro" id="IPR050131">
    <property type="entry name" value="Peptidase_S8_subtilisin-like"/>
</dbReference>
<dbReference type="GO" id="GO:0006508">
    <property type="term" value="P:proteolysis"/>
    <property type="evidence" value="ECO:0007669"/>
    <property type="project" value="UniProtKB-KW"/>
</dbReference>
<evidence type="ECO:0000259" key="7">
    <source>
        <dbReference type="Pfam" id="PF00082"/>
    </source>
</evidence>
<sequence length="580" mass="63957">MKDIDYACAFKITDKLAILAIKDDRIDELKKAVPAIIFVNFRNKYVLQDTSVTDVSNIQPIKINPYLNLTGRGVIIGIVDTGIDYTNKEFLREDNTSRIEVIWDQTISSPNTTENSNEVFTGTVYDNDKINEAVKAKISGNDPYAIVPSRDEIGHGTQMASIAGARGYDQDVAGVANDCTFAIVKLKESQKFKNQLADEGIQNVPVYSLSVIIAGIEYLKNYSLRAKKPMIILNSIGTSDYSHDSSDVFSRYLSKIASNRGLVFVASCGNEGAAETHASGYLSGADDIKDVELKVGNSMKLLQFRVFVRRPNKMSIAVVSPSGESSQFMSSNLYKEKNVRYIFENTDLKVNFYNPDNITGLQVFLLSFSSIKSGIWKIRLKGEYIVNGRFDIWLPPSVTLKPDIRFLEPDPNQTLTAPGASSDVISVSYYNQEKNSIVPASGRGFPLFPIIKPDIAAPGISIYATSTNGSKVTVTGASAATSIVAGTCALLMQWGIVDGNDSTMYANKILSYLVAGAFRNTTTRYPDYSLGYGTLDLLEIFNSISGLKLESRGIADYTEYYTNNLYVRIPQNMEVRFVEI</sequence>
<keyword evidence="4 6" id="KW-0720">Serine protease</keyword>
<dbReference type="SUPFAM" id="SSF52743">
    <property type="entry name" value="Subtilisin-like"/>
    <property type="match status" value="1"/>
</dbReference>
<feature type="active site" description="Charge relay system" evidence="5 6">
    <location>
        <position position="155"/>
    </location>
</feature>
<dbReference type="EMBL" id="VULX01000010">
    <property type="protein sequence ID" value="MSR91440.1"/>
    <property type="molecule type" value="Genomic_DNA"/>
</dbReference>
<dbReference type="PRINTS" id="PR00723">
    <property type="entry name" value="SUBTILISIN"/>
</dbReference>
<dbReference type="GO" id="GO:0004252">
    <property type="term" value="F:serine-type endopeptidase activity"/>
    <property type="evidence" value="ECO:0007669"/>
    <property type="project" value="UniProtKB-UniRule"/>
</dbReference>
<dbReference type="PROSITE" id="PS51892">
    <property type="entry name" value="SUBTILASE"/>
    <property type="match status" value="1"/>
</dbReference>
<reference evidence="8 9" key="1">
    <citation type="submission" date="2019-08" db="EMBL/GenBank/DDBJ databases">
        <title>In-depth cultivation of the pig gut microbiome towards novel bacterial diversity and tailored functional studies.</title>
        <authorList>
            <person name="Wylensek D."/>
            <person name="Hitch T.C.A."/>
            <person name="Clavel T."/>
        </authorList>
    </citation>
    <scope>NUCLEOTIDE SEQUENCE [LARGE SCALE GENOMIC DNA]</scope>
    <source>
        <strain evidence="8 9">WCA-383-APC-5B</strain>
    </source>
</reference>
<evidence type="ECO:0000256" key="3">
    <source>
        <dbReference type="ARBA" id="ARBA00022801"/>
    </source>
</evidence>
<name>A0A7X2T1P2_9CLOT</name>
<feature type="domain" description="Peptidase S8/S53" evidence="7">
    <location>
        <begin position="71"/>
        <end position="275"/>
    </location>
</feature>
<keyword evidence="3 6" id="KW-0378">Hydrolase</keyword>
<evidence type="ECO:0000256" key="4">
    <source>
        <dbReference type="ARBA" id="ARBA00022825"/>
    </source>
</evidence>
<dbReference type="InterPro" id="IPR015500">
    <property type="entry name" value="Peptidase_S8_subtilisin-rel"/>
</dbReference>
<dbReference type="GO" id="GO:0005615">
    <property type="term" value="C:extracellular space"/>
    <property type="evidence" value="ECO:0007669"/>
    <property type="project" value="TreeGrafter"/>
</dbReference>
<feature type="active site" description="Charge relay system" evidence="5 6">
    <location>
        <position position="478"/>
    </location>
</feature>
<dbReference type="Pfam" id="PF00082">
    <property type="entry name" value="Peptidase_S8"/>
    <property type="match status" value="2"/>
</dbReference>
<dbReference type="InterPro" id="IPR000209">
    <property type="entry name" value="Peptidase_S8/S53_dom"/>
</dbReference>
<organism evidence="8 9">
    <name type="scientific">Inconstantimicrobium porci</name>
    <dbReference type="NCBI Taxonomy" id="2652291"/>
    <lineage>
        <taxon>Bacteria</taxon>
        <taxon>Bacillati</taxon>
        <taxon>Bacillota</taxon>
        <taxon>Clostridia</taxon>
        <taxon>Eubacteriales</taxon>
        <taxon>Clostridiaceae</taxon>
        <taxon>Inconstantimicrobium</taxon>
    </lineage>
</organism>
<dbReference type="Gene3D" id="2.60.120.1290">
    <property type="match status" value="1"/>
</dbReference>
<dbReference type="PROSITE" id="PS00136">
    <property type="entry name" value="SUBTILASE_ASP"/>
    <property type="match status" value="1"/>
</dbReference>
<comment type="caution">
    <text evidence="8">The sequence shown here is derived from an EMBL/GenBank/DDBJ whole genome shotgun (WGS) entry which is preliminary data.</text>
</comment>